<dbReference type="Proteomes" id="UP000828048">
    <property type="component" value="Chromosome 2"/>
</dbReference>
<evidence type="ECO:0000313" key="1">
    <source>
        <dbReference type="EMBL" id="KAH7835785.1"/>
    </source>
</evidence>
<name>A0ACB7X5M5_9ERIC</name>
<proteinExistence type="predicted"/>
<keyword evidence="2" id="KW-1185">Reference proteome</keyword>
<evidence type="ECO:0000313" key="2">
    <source>
        <dbReference type="Proteomes" id="UP000828048"/>
    </source>
</evidence>
<comment type="caution">
    <text evidence="1">The sequence shown here is derived from an EMBL/GenBank/DDBJ whole genome shotgun (WGS) entry which is preliminary data.</text>
</comment>
<dbReference type="EMBL" id="CM037152">
    <property type="protein sequence ID" value="KAH7835785.1"/>
    <property type="molecule type" value="Genomic_DNA"/>
</dbReference>
<organism evidence="1 2">
    <name type="scientific">Vaccinium darrowii</name>
    <dbReference type="NCBI Taxonomy" id="229202"/>
    <lineage>
        <taxon>Eukaryota</taxon>
        <taxon>Viridiplantae</taxon>
        <taxon>Streptophyta</taxon>
        <taxon>Embryophyta</taxon>
        <taxon>Tracheophyta</taxon>
        <taxon>Spermatophyta</taxon>
        <taxon>Magnoliopsida</taxon>
        <taxon>eudicotyledons</taxon>
        <taxon>Gunneridae</taxon>
        <taxon>Pentapetalae</taxon>
        <taxon>asterids</taxon>
        <taxon>Ericales</taxon>
        <taxon>Ericaceae</taxon>
        <taxon>Vaccinioideae</taxon>
        <taxon>Vaccinieae</taxon>
        <taxon>Vaccinium</taxon>
    </lineage>
</organism>
<protein>
    <submittedName>
        <fullName evidence="1">Uncharacterized protein</fullName>
    </submittedName>
</protein>
<gene>
    <name evidence="1" type="ORF">Vadar_029849</name>
</gene>
<accession>A0ACB7X5M5</accession>
<reference evidence="1 2" key="1">
    <citation type="journal article" date="2021" name="Hortic Res">
        <title>High-quality reference genome and annotation aids understanding of berry development for evergreen blueberry (Vaccinium darrowii).</title>
        <authorList>
            <person name="Yu J."/>
            <person name="Hulse-Kemp A.M."/>
            <person name="Babiker E."/>
            <person name="Staton M."/>
        </authorList>
    </citation>
    <scope>NUCLEOTIDE SEQUENCE [LARGE SCALE GENOMIC DNA]</scope>
    <source>
        <strain evidence="2">cv. NJ 8807/NJ 8810</strain>
        <tissue evidence="1">Young leaf</tissue>
    </source>
</reference>
<sequence length="177" mass="19021">MGLSPSKRVSQTFTNSPNFNSSCNSVFQECLTLTQHAFPGVLPHQLSHAASLLHHSLSSTHPILKRWAPSPPTRSRVDRAYRTVITRRRSRSRTVSDKDEEEPCLGLAEFEEFAVEVFTGDVVDSARAAVMRRVPIGVVGIVGVGAGVRAGKDVVGTVIGVYSIGVAASVYLSLFAG</sequence>